<dbReference type="GO" id="GO:0003887">
    <property type="term" value="F:DNA-directed DNA polymerase activity"/>
    <property type="evidence" value="ECO:0007669"/>
    <property type="project" value="UniProtKB-UniRule"/>
</dbReference>
<dbReference type="RefSeq" id="WP_011996355.1">
    <property type="nucleotide sequence ID" value="NC_009727.1"/>
</dbReference>
<dbReference type="CDD" id="cd00140">
    <property type="entry name" value="beta_clamp"/>
    <property type="match status" value="1"/>
</dbReference>
<dbReference type="KEGG" id="cbd:CBUD_0002"/>
<evidence type="ECO:0000259" key="12">
    <source>
        <dbReference type="Pfam" id="PF02767"/>
    </source>
</evidence>
<dbReference type="InterPro" id="IPR046938">
    <property type="entry name" value="DNA_clamp_sf"/>
</dbReference>
<protein>
    <recommendedName>
        <fullName evidence="3 10">Beta sliding clamp</fullName>
    </recommendedName>
</protein>
<reference evidence="14 15" key="1">
    <citation type="journal article" date="2009" name="Infect. Immun.">
        <title>Comparative genomics reveal extensive transposon-mediated genomic plasticity and diversity among potential effector proteins within the genus Coxiella.</title>
        <authorList>
            <person name="Beare P.A."/>
            <person name="Unsworth N."/>
            <person name="Andoh M."/>
            <person name="Voth D.E."/>
            <person name="Omsland A."/>
            <person name="Gilk S.D."/>
            <person name="Williams K.P."/>
            <person name="Sobral B.W."/>
            <person name="Kupko J.J.III."/>
            <person name="Porcella S.F."/>
            <person name="Samuel J.E."/>
            <person name="Heinzen R.A."/>
        </authorList>
    </citation>
    <scope>NUCLEOTIDE SEQUENCE [LARGE SCALE GENOMIC DNA]</scope>
    <source>
        <strain evidence="14 15">Dugway 5J108-111</strain>
    </source>
</reference>
<dbReference type="EMBL" id="CP000733">
    <property type="protein sequence ID" value="ABS77274.1"/>
    <property type="molecule type" value="Genomic_DNA"/>
</dbReference>
<dbReference type="InterPro" id="IPR001001">
    <property type="entry name" value="DNA_polIII_beta"/>
</dbReference>
<keyword evidence="6 10" id="KW-0548">Nucleotidyltransferase</keyword>
<dbReference type="InterPro" id="IPR022637">
    <property type="entry name" value="DNA_polIII_beta_cen"/>
</dbReference>
<dbReference type="SUPFAM" id="SSF55979">
    <property type="entry name" value="DNA clamp"/>
    <property type="match status" value="3"/>
</dbReference>
<comment type="subcellular location">
    <subcellularLocation>
        <location evidence="1 10">Cytoplasm</location>
    </subcellularLocation>
</comment>
<dbReference type="Pfam" id="PF00712">
    <property type="entry name" value="DNA_pol3_beta"/>
    <property type="match status" value="1"/>
</dbReference>
<feature type="domain" description="DNA polymerase III beta sliding clamp N-terminal" evidence="11">
    <location>
        <begin position="1"/>
        <end position="120"/>
    </location>
</feature>
<feature type="domain" description="DNA polymerase III beta sliding clamp central" evidence="12">
    <location>
        <begin position="131"/>
        <end position="245"/>
    </location>
</feature>
<proteinExistence type="inferred from homology"/>
<evidence type="ECO:0000256" key="8">
    <source>
        <dbReference type="ARBA" id="ARBA00022932"/>
    </source>
</evidence>
<dbReference type="AlphaFoldDB" id="A9KEU9"/>
<dbReference type="GO" id="GO:0006271">
    <property type="term" value="P:DNA strand elongation involved in DNA replication"/>
    <property type="evidence" value="ECO:0007669"/>
    <property type="project" value="TreeGrafter"/>
</dbReference>
<evidence type="ECO:0000313" key="15">
    <source>
        <dbReference type="Proteomes" id="UP000008555"/>
    </source>
</evidence>
<dbReference type="Pfam" id="PF02767">
    <property type="entry name" value="DNA_pol3_beta_2"/>
    <property type="match status" value="1"/>
</dbReference>
<dbReference type="PIRSF" id="PIRSF000804">
    <property type="entry name" value="DNA_pol_III_b"/>
    <property type="match status" value="1"/>
</dbReference>
<sequence>MKLNLIRETLLKPLQLVIGVVERKQTLPILSNVLLSIETDQLSITGTDLEVELIGQTKLDKNSTESSRLTLPGRKLMDICRALPDNAPIELYRDKEKIILRSGRSRFMLSTLPSEDFPAVERRESQLELALPQSTFRHLLYRTHFAMAQQDVRYYLNGLLLETYPNKLRAIATDGHRLAANTLLVQTNTEHRLQIIIPRKGIIELLRLLEEDEALATIRIGNNHIGVSTNDFTFTSKLIEGRFPDCERVIPKGGDKQFVIDRDILKQALSRTAILCNEKFKGVCFELRQGLLRILATNPEQEAAEEEINIDYTGENLDIGFNVGYVLDILNVVNSGNIRLTFSTADSSVLINEVENPSDSAFVVMPMRL</sequence>
<dbReference type="GO" id="GO:0005737">
    <property type="term" value="C:cytoplasm"/>
    <property type="evidence" value="ECO:0007669"/>
    <property type="project" value="UniProtKB-SubCell"/>
</dbReference>
<dbReference type="Proteomes" id="UP000008555">
    <property type="component" value="Chromosome"/>
</dbReference>
<dbReference type="NCBIfam" id="TIGR00663">
    <property type="entry name" value="dnan"/>
    <property type="match status" value="1"/>
</dbReference>
<comment type="subunit">
    <text evidence="10">Forms a ring-shaped head-to-tail homodimer around DNA.</text>
</comment>
<dbReference type="Gene3D" id="3.10.150.10">
    <property type="entry name" value="DNA Polymerase III, subunit A, domain 2"/>
    <property type="match status" value="1"/>
</dbReference>
<keyword evidence="7 10" id="KW-0235">DNA replication</keyword>
<comment type="similarity">
    <text evidence="2 10">Belongs to the beta sliding clamp family.</text>
</comment>
<evidence type="ECO:0000256" key="4">
    <source>
        <dbReference type="ARBA" id="ARBA00022490"/>
    </source>
</evidence>
<dbReference type="InterPro" id="IPR022634">
    <property type="entry name" value="DNA_polIII_beta_N"/>
</dbReference>
<keyword evidence="5 10" id="KW-0808">Transferase</keyword>
<feature type="domain" description="DNA polymerase III beta sliding clamp C-terminal" evidence="13">
    <location>
        <begin position="248"/>
        <end position="368"/>
    </location>
</feature>
<keyword evidence="4 10" id="KW-0963">Cytoplasm</keyword>
<evidence type="ECO:0000259" key="13">
    <source>
        <dbReference type="Pfam" id="PF02768"/>
    </source>
</evidence>
<dbReference type="FunFam" id="3.10.150.10:FF:000001">
    <property type="entry name" value="Beta sliding clamp"/>
    <property type="match status" value="1"/>
</dbReference>
<evidence type="ECO:0000256" key="6">
    <source>
        <dbReference type="ARBA" id="ARBA00022695"/>
    </source>
</evidence>
<evidence type="ECO:0000256" key="9">
    <source>
        <dbReference type="ARBA" id="ARBA00023125"/>
    </source>
</evidence>
<organism evidence="14 15">
    <name type="scientific">Coxiella burnetii (strain Dugway 5J108-111)</name>
    <dbReference type="NCBI Taxonomy" id="434922"/>
    <lineage>
        <taxon>Bacteria</taxon>
        <taxon>Pseudomonadati</taxon>
        <taxon>Pseudomonadota</taxon>
        <taxon>Gammaproteobacteria</taxon>
        <taxon>Legionellales</taxon>
        <taxon>Coxiellaceae</taxon>
        <taxon>Coxiella</taxon>
    </lineage>
</organism>
<dbReference type="PANTHER" id="PTHR30478:SF0">
    <property type="entry name" value="BETA SLIDING CLAMP"/>
    <property type="match status" value="1"/>
</dbReference>
<dbReference type="GO" id="GO:0008408">
    <property type="term" value="F:3'-5' exonuclease activity"/>
    <property type="evidence" value="ECO:0007669"/>
    <property type="project" value="InterPro"/>
</dbReference>
<dbReference type="GO" id="GO:0009360">
    <property type="term" value="C:DNA polymerase III complex"/>
    <property type="evidence" value="ECO:0007669"/>
    <property type="project" value="InterPro"/>
</dbReference>
<evidence type="ECO:0000256" key="5">
    <source>
        <dbReference type="ARBA" id="ARBA00022679"/>
    </source>
</evidence>
<name>A9KEU9_COXBN</name>
<gene>
    <name evidence="14" type="primary">dnaN</name>
    <name evidence="14" type="ordered locus">CBUD_0002</name>
</gene>
<evidence type="ECO:0000256" key="7">
    <source>
        <dbReference type="ARBA" id="ARBA00022705"/>
    </source>
</evidence>
<dbReference type="PANTHER" id="PTHR30478">
    <property type="entry name" value="DNA POLYMERASE III SUBUNIT BETA"/>
    <property type="match status" value="1"/>
</dbReference>
<evidence type="ECO:0000256" key="1">
    <source>
        <dbReference type="ARBA" id="ARBA00004496"/>
    </source>
</evidence>
<dbReference type="SMART" id="SM00480">
    <property type="entry name" value="POL3Bc"/>
    <property type="match status" value="1"/>
</dbReference>
<accession>A9KEU9</accession>
<dbReference type="GO" id="GO:0042802">
    <property type="term" value="F:identical protein binding"/>
    <property type="evidence" value="ECO:0007669"/>
    <property type="project" value="UniProtKB-ARBA"/>
</dbReference>
<evidence type="ECO:0000259" key="11">
    <source>
        <dbReference type="Pfam" id="PF00712"/>
    </source>
</evidence>
<dbReference type="HOGENOM" id="CLU_038149_4_2_6"/>
<dbReference type="Gene3D" id="3.70.10.10">
    <property type="match status" value="1"/>
</dbReference>
<comment type="function">
    <text evidence="10">Confers DNA tethering and processivity to DNA polymerases and other proteins. Acts as a clamp, forming a ring around DNA (a reaction catalyzed by the clamp-loading complex) which diffuses in an ATP-independent manner freely and bidirectionally along dsDNA. Initially characterized for its ability to contact the catalytic subunit of DNA polymerase III (Pol III), a complex, multichain enzyme responsible for most of the replicative synthesis in bacteria; Pol III exhibits 3'-5' exonuclease proofreading activity. The beta chain is required for initiation of replication as well as for processivity of DNA replication.</text>
</comment>
<keyword evidence="9" id="KW-0238">DNA-binding</keyword>
<evidence type="ECO:0000256" key="10">
    <source>
        <dbReference type="PIRNR" id="PIRNR000804"/>
    </source>
</evidence>
<dbReference type="GO" id="GO:0003677">
    <property type="term" value="F:DNA binding"/>
    <property type="evidence" value="ECO:0007669"/>
    <property type="project" value="UniProtKB-UniRule"/>
</dbReference>
<evidence type="ECO:0000313" key="14">
    <source>
        <dbReference type="EMBL" id="ABS77274.1"/>
    </source>
</evidence>
<dbReference type="Pfam" id="PF02768">
    <property type="entry name" value="DNA_pol3_beta_3"/>
    <property type="match status" value="1"/>
</dbReference>
<evidence type="ECO:0000256" key="2">
    <source>
        <dbReference type="ARBA" id="ARBA00010752"/>
    </source>
</evidence>
<evidence type="ECO:0000256" key="3">
    <source>
        <dbReference type="ARBA" id="ARBA00021035"/>
    </source>
</evidence>
<dbReference type="InterPro" id="IPR022635">
    <property type="entry name" value="DNA_polIII_beta_C"/>
</dbReference>
<keyword evidence="8 10" id="KW-0239">DNA-directed DNA polymerase</keyword>